<name>A0A6A5CD68_NAEFO</name>
<dbReference type="AlphaFoldDB" id="A0A6A5CD68"/>
<dbReference type="GeneID" id="68117575"/>
<dbReference type="VEuPathDB" id="AmoebaDB:FDP41_010360"/>
<dbReference type="RefSeq" id="XP_044568008.1">
    <property type="nucleotide sequence ID" value="XM_044700650.1"/>
</dbReference>
<dbReference type="VEuPathDB" id="AmoebaDB:NfTy_004020"/>
<dbReference type="VEuPathDB" id="AmoebaDB:NF0091580"/>
<reference evidence="2 3" key="1">
    <citation type="journal article" date="2019" name="Sci. Rep.">
        <title>Nanopore sequencing improves the draft genome of the human pathogenic amoeba Naegleria fowleri.</title>
        <authorList>
            <person name="Liechti N."/>
            <person name="Schurch N."/>
            <person name="Bruggmann R."/>
            <person name="Wittwer M."/>
        </authorList>
    </citation>
    <scope>NUCLEOTIDE SEQUENCE [LARGE SCALE GENOMIC DNA]</scope>
    <source>
        <strain evidence="2 3">ATCC 30894</strain>
    </source>
</reference>
<dbReference type="EMBL" id="VFQX01000006">
    <property type="protein sequence ID" value="KAF0983295.1"/>
    <property type="molecule type" value="Genomic_DNA"/>
</dbReference>
<feature type="region of interest" description="Disordered" evidence="1">
    <location>
        <begin position="34"/>
        <end position="70"/>
    </location>
</feature>
<proteinExistence type="predicted"/>
<feature type="compositionally biased region" description="Low complexity" evidence="1">
    <location>
        <begin position="56"/>
        <end position="67"/>
    </location>
</feature>
<organism evidence="2 3">
    <name type="scientific">Naegleria fowleri</name>
    <name type="common">Brain eating amoeba</name>
    <dbReference type="NCBI Taxonomy" id="5763"/>
    <lineage>
        <taxon>Eukaryota</taxon>
        <taxon>Discoba</taxon>
        <taxon>Heterolobosea</taxon>
        <taxon>Tetramitia</taxon>
        <taxon>Eutetramitia</taxon>
        <taxon>Vahlkampfiidae</taxon>
        <taxon>Naegleria</taxon>
    </lineage>
</organism>
<protein>
    <submittedName>
        <fullName evidence="2">Uncharacterized protein</fullName>
    </submittedName>
</protein>
<keyword evidence="3" id="KW-1185">Reference proteome</keyword>
<dbReference type="Proteomes" id="UP000444721">
    <property type="component" value="Unassembled WGS sequence"/>
</dbReference>
<sequence length="155" mass="17527">MEDLHHSSNSQMQSLKSILAQNKFRHHQNNYECVDSDESPVTSASTVEPLSPFPSNNQHNGQNIHNNLGFDSPPKLIIPNVASSTNESCESYQNQHSQLKPKKLDFSIDLSSALDNSSGTNIDHINKFVRIIQSNHKQIVNFETNQEYSCLLHRK</sequence>
<evidence type="ECO:0000256" key="1">
    <source>
        <dbReference type="SAM" id="MobiDB-lite"/>
    </source>
</evidence>
<accession>A0A6A5CD68</accession>
<evidence type="ECO:0000313" key="2">
    <source>
        <dbReference type="EMBL" id="KAF0983295.1"/>
    </source>
</evidence>
<evidence type="ECO:0000313" key="3">
    <source>
        <dbReference type="Proteomes" id="UP000444721"/>
    </source>
</evidence>
<comment type="caution">
    <text evidence="2">The sequence shown here is derived from an EMBL/GenBank/DDBJ whole genome shotgun (WGS) entry which is preliminary data.</text>
</comment>
<feature type="compositionally biased region" description="Polar residues" evidence="1">
    <location>
        <begin position="39"/>
        <end position="48"/>
    </location>
</feature>
<gene>
    <name evidence="2" type="ORF">FDP41_010360</name>
</gene>